<dbReference type="InterPro" id="IPR018723">
    <property type="entry name" value="DUF2254_membrane"/>
</dbReference>
<dbReference type="Pfam" id="PF10011">
    <property type="entry name" value="DUF2254"/>
    <property type="match status" value="1"/>
</dbReference>
<sequence>MFTSKLWPLPLAGALVSAIVAFVVADIRVPAEATFATYLWPGDAKAASDMLSFIAGTSMTVLTTTISMTLIVLQVASGNFSHQLLRDYIQSPAVRGIVTVYVSVFTYAVLVLRSLDSDQKTPPQLAVTISVILVFLALGTFIWYVSRVVDMVRVDTIINASVKRTLEYSDDVAEADNRQAYPRPQVPDHARRITADKFGYIQKIDLKPLTKWAEEYGATVVVDVRPGDRVISGQTVARYWFDPETAKLNDVDEDLDTEEYREQSAEDVEQTPPSFLYLDLERVSGEDFSLGLRQLLDIGVRALSPGTNDPTTARHVIGQSASALRELVLDAPQPTACFEEVEDQKEEKEDQEDKAPKEPGRLVLWAAVRTPAEMINAFSSQFRRYGSKEPGVLIDLLQTLELLEDSTKDPELLNVIADQRKSIVAAAKRDLADELDLQSVLHAVRADSSLHEPPPDEGV</sequence>
<keyword evidence="1" id="KW-1133">Transmembrane helix</keyword>
<dbReference type="EMBL" id="MQSV01000003">
    <property type="protein sequence ID" value="OKL47944.1"/>
    <property type="molecule type" value="Genomic_DNA"/>
</dbReference>
<proteinExistence type="predicted"/>
<feature type="transmembrane region" description="Helical" evidence="1">
    <location>
        <begin position="125"/>
        <end position="145"/>
    </location>
</feature>
<evidence type="ECO:0000313" key="3">
    <source>
        <dbReference type="Proteomes" id="UP000186785"/>
    </source>
</evidence>
<feature type="transmembrane region" description="Helical" evidence="1">
    <location>
        <begin position="93"/>
        <end position="113"/>
    </location>
</feature>
<evidence type="ECO:0008006" key="4">
    <source>
        <dbReference type="Google" id="ProtNLM"/>
    </source>
</evidence>
<name>A0A1Q5PLK7_9ACTO</name>
<gene>
    <name evidence="2" type="ORF">BSR29_05545</name>
</gene>
<evidence type="ECO:0000256" key="1">
    <source>
        <dbReference type="SAM" id="Phobius"/>
    </source>
</evidence>
<keyword evidence="1" id="KW-0472">Membrane</keyword>
<organism evidence="2 3">
    <name type="scientific">Boudabousia liubingyangii</name>
    <dbReference type="NCBI Taxonomy" id="1921764"/>
    <lineage>
        <taxon>Bacteria</taxon>
        <taxon>Bacillati</taxon>
        <taxon>Actinomycetota</taxon>
        <taxon>Actinomycetes</taxon>
        <taxon>Actinomycetales</taxon>
        <taxon>Actinomycetaceae</taxon>
        <taxon>Boudabousia</taxon>
    </lineage>
</organism>
<keyword evidence="3" id="KW-1185">Reference proteome</keyword>
<feature type="transmembrane region" description="Helical" evidence="1">
    <location>
        <begin position="6"/>
        <end position="29"/>
    </location>
</feature>
<dbReference type="Proteomes" id="UP000186785">
    <property type="component" value="Unassembled WGS sequence"/>
</dbReference>
<comment type="caution">
    <text evidence="2">The sequence shown here is derived from an EMBL/GenBank/DDBJ whole genome shotgun (WGS) entry which is preliminary data.</text>
</comment>
<protein>
    <recommendedName>
        <fullName evidence="4">DUF2254 domain-containing protein</fullName>
    </recommendedName>
</protein>
<reference evidence="2 3" key="1">
    <citation type="submission" date="2016-11" db="EMBL/GenBank/DDBJ databases">
        <title>Actinomyces gypaetusis sp. nov. isolated from the vulture Gypaetus barbatus in Qinghai Tibet Plateau China.</title>
        <authorList>
            <person name="Meng X."/>
        </authorList>
    </citation>
    <scope>NUCLEOTIDE SEQUENCE [LARGE SCALE GENOMIC DNA]</scope>
    <source>
        <strain evidence="2 3">VUL4_2</strain>
    </source>
</reference>
<accession>A0A1Q5PLK7</accession>
<keyword evidence="1" id="KW-0812">Transmembrane</keyword>
<feature type="transmembrane region" description="Helical" evidence="1">
    <location>
        <begin position="50"/>
        <end position="73"/>
    </location>
</feature>
<evidence type="ECO:0000313" key="2">
    <source>
        <dbReference type="EMBL" id="OKL47944.1"/>
    </source>
</evidence>
<dbReference type="AlphaFoldDB" id="A0A1Q5PLK7"/>